<name>A0AAW2G9N6_9HYME</name>
<dbReference type="EMBL" id="JADYXP020000005">
    <property type="protein sequence ID" value="KAL0123644.1"/>
    <property type="molecule type" value="Genomic_DNA"/>
</dbReference>
<organism evidence="2 3">
    <name type="scientific">Cardiocondyla obscurior</name>
    <dbReference type="NCBI Taxonomy" id="286306"/>
    <lineage>
        <taxon>Eukaryota</taxon>
        <taxon>Metazoa</taxon>
        <taxon>Ecdysozoa</taxon>
        <taxon>Arthropoda</taxon>
        <taxon>Hexapoda</taxon>
        <taxon>Insecta</taxon>
        <taxon>Pterygota</taxon>
        <taxon>Neoptera</taxon>
        <taxon>Endopterygota</taxon>
        <taxon>Hymenoptera</taxon>
        <taxon>Apocrita</taxon>
        <taxon>Aculeata</taxon>
        <taxon>Formicoidea</taxon>
        <taxon>Formicidae</taxon>
        <taxon>Myrmicinae</taxon>
        <taxon>Cardiocondyla</taxon>
    </lineage>
</organism>
<keyword evidence="3" id="KW-1185">Reference proteome</keyword>
<evidence type="ECO:0000256" key="1">
    <source>
        <dbReference type="SAM" id="MobiDB-lite"/>
    </source>
</evidence>
<evidence type="ECO:0000313" key="3">
    <source>
        <dbReference type="Proteomes" id="UP001430953"/>
    </source>
</evidence>
<dbReference type="AlphaFoldDB" id="A0AAW2G9N6"/>
<gene>
    <name evidence="2" type="ORF">PUN28_005872</name>
</gene>
<comment type="caution">
    <text evidence="2">The sequence shown here is derived from an EMBL/GenBank/DDBJ whole genome shotgun (WGS) entry which is preliminary data.</text>
</comment>
<reference evidence="2 3" key="1">
    <citation type="submission" date="2023-03" db="EMBL/GenBank/DDBJ databases">
        <title>High recombination rates correlate with genetic variation in Cardiocondyla obscurior ants.</title>
        <authorList>
            <person name="Errbii M."/>
        </authorList>
    </citation>
    <scope>NUCLEOTIDE SEQUENCE [LARGE SCALE GENOMIC DNA]</scope>
    <source>
        <strain evidence="2">Alpha-2009</strain>
        <tissue evidence="2">Whole body</tissue>
    </source>
</reference>
<feature type="compositionally biased region" description="Basic and acidic residues" evidence="1">
    <location>
        <begin position="93"/>
        <end position="108"/>
    </location>
</feature>
<feature type="compositionally biased region" description="Basic and acidic residues" evidence="1">
    <location>
        <begin position="147"/>
        <end position="157"/>
    </location>
</feature>
<dbReference type="Proteomes" id="UP001430953">
    <property type="component" value="Unassembled WGS sequence"/>
</dbReference>
<feature type="region of interest" description="Disordered" evidence="1">
    <location>
        <begin position="86"/>
        <end position="159"/>
    </location>
</feature>
<accession>A0AAW2G9N6</accession>
<proteinExistence type="predicted"/>
<feature type="compositionally biased region" description="Basic and acidic residues" evidence="1">
    <location>
        <begin position="119"/>
        <end position="134"/>
    </location>
</feature>
<protein>
    <submittedName>
        <fullName evidence="2">Uncharacterized protein</fullName>
    </submittedName>
</protein>
<evidence type="ECO:0000313" key="2">
    <source>
        <dbReference type="EMBL" id="KAL0123644.1"/>
    </source>
</evidence>
<sequence>MHPRFRGYPISYRGASRRNRDQYFTVYKANKHLVSATLTCCRLKSPDASESRRPGAAARAFALMNTRGAASGSEKITINVNVVKHRRCPNATAKDEKETRAKPRDAAQKKKTATTIIGYEKRRRDEAKDEEEGRRGRKGGSQGEGGWGRRDRRRDAQSSRSFTMYSALQFSADAKTCCCVF</sequence>